<dbReference type="InterPro" id="IPR022674">
    <property type="entry name" value="G6P_DH_NAD-bd"/>
</dbReference>
<comment type="function">
    <text evidence="8">Catalyzes the rate-limiting step of the oxidative pentose-phosphate pathway, which represents a route for the dissimilation of carbohydrates besides glycolysis.</text>
</comment>
<dbReference type="PRINTS" id="PR00079">
    <property type="entry name" value="G6PDHDRGNASE"/>
</dbReference>
<evidence type="ECO:0000256" key="6">
    <source>
        <dbReference type="ARBA" id="ARBA00023277"/>
    </source>
</evidence>
<evidence type="ECO:0000256" key="1">
    <source>
        <dbReference type="ARBA" id="ARBA00004937"/>
    </source>
</evidence>
<dbReference type="SUPFAM" id="SSF55347">
    <property type="entry name" value="Glyceraldehyde-3-phosphate dehydrogenase-like, C-terminal domain"/>
    <property type="match status" value="1"/>
</dbReference>
<dbReference type="InterPro" id="IPR036291">
    <property type="entry name" value="NAD(P)-bd_dom_sf"/>
</dbReference>
<evidence type="ECO:0000313" key="12">
    <source>
        <dbReference type="Proteomes" id="UP001457282"/>
    </source>
</evidence>
<dbReference type="AlphaFoldDB" id="A0AAW1WLZ4"/>
<dbReference type="InterPro" id="IPR001282">
    <property type="entry name" value="G6P_DH"/>
</dbReference>
<keyword evidence="5 8" id="KW-0560">Oxidoreductase</keyword>
<dbReference type="Pfam" id="PF02781">
    <property type="entry name" value="G6PD_C"/>
    <property type="match status" value="1"/>
</dbReference>
<dbReference type="GO" id="GO:0009570">
    <property type="term" value="C:chloroplast stroma"/>
    <property type="evidence" value="ECO:0007669"/>
    <property type="project" value="TreeGrafter"/>
</dbReference>
<evidence type="ECO:0000256" key="8">
    <source>
        <dbReference type="RuleBase" id="RU362120"/>
    </source>
</evidence>
<dbReference type="HAMAP" id="MF_00966">
    <property type="entry name" value="G6PD"/>
    <property type="match status" value="1"/>
</dbReference>
<evidence type="ECO:0000313" key="11">
    <source>
        <dbReference type="EMBL" id="KAK9924347.1"/>
    </source>
</evidence>
<protein>
    <recommendedName>
        <fullName evidence="8">Glucose-6-phosphate 1-dehydrogenase</fullName>
        <ecNumber evidence="8">1.1.1.49</ecNumber>
    </recommendedName>
</protein>
<dbReference type="GO" id="GO:0004345">
    <property type="term" value="F:glucose-6-phosphate dehydrogenase activity"/>
    <property type="evidence" value="ECO:0007669"/>
    <property type="project" value="UniProtKB-EC"/>
</dbReference>
<dbReference type="NCBIfam" id="TIGR00871">
    <property type="entry name" value="zwf"/>
    <property type="match status" value="1"/>
</dbReference>
<dbReference type="Pfam" id="PF00479">
    <property type="entry name" value="G6PD_N"/>
    <property type="match status" value="1"/>
</dbReference>
<keyword evidence="4 8" id="KW-0521">NADP</keyword>
<proteinExistence type="inferred from homology"/>
<dbReference type="InterPro" id="IPR019796">
    <property type="entry name" value="G6P_DH_AS"/>
</dbReference>
<comment type="catalytic activity">
    <reaction evidence="7 8">
        <text>D-glucose 6-phosphate + NADP(+) = 6-phospho-D-glucono-1,5-lactone + NADPH + H(+)</text>
        <dbReference type="Rhea" id="RHEA:15841"/>
        <dbReference type="ChEBI" id="CHEBI:15378"/>
        <dbReference type="ChEBI" id="CHEBI:57783"/>
        <dbReference type="ChEBI" id="CHEBI:57955"/>
        <dbReference type="ChEBI" id="CHEBI:58349"/>
        <dbReference type="ChEBI" id="CHEBI:61548"/>
        <dbReference type="EC" id="1.1.1.49"/>
    </reaction>
</comment>
<evidence type="ECO:0000256" key="7">
    <source>
        <dbReference type="ARBA" id="ARBA00048749"/>
    </source>
</evidence>
<gene>
    <name evidence="11" type="ORF">M0R45_032724</name>
</gene>
<dbReference type="FunFam" id="3.30.360.10:FF:000018">
    <property type="entry name" value="Glucose-6-phosphate 1-dehydrogenase"/>
    <property type="match status" value="1"/>
</dbReference>
<dbReference type="Gene3D" id="3.40.50.720">
    <property type="entry name" value="NAD(P)-binding Rossmann-like Domain"/>
    <property type="match status" value="1"/>
</dbReference>
<comment type="caution">
    <text evidence="11">The sequence shown here is derived from an EMBL/GenBank/DDBJ whole genome shotgun (WGS) entry which is preliminary data.</text>
</comment>
<comment type="pathway">
    <text evidence="1 8">Carbohydrate degradation; pentose phosphate pathway; D-ribulose 5-phosphate from D-glucose 6-phosphate (oxidative stage): step 1/3.</text>
</comment>
<accession>A0AAW1WLZ4</accession>
<evidence type="ECO:0000256" key="4">
    <source>
        <dbReference type="ARBA" id="ARBA00022857"/>
    </source>
</evidence>
<name>A0AAW1WLZ4_RUBAR</name>
<dbReference type="GO" id="GO:0009051">
    <property type="term" value="P:pentose-phosphate shunt, oxidative branch"/>
    <property type="evidence" value="ECO:0007669"/>
    <property type="project" value="UniProtKB-ARBA"/>
</dbReference>
<dbReference type="EC" id="1.1.1.49" evidence="8"/>
<organism evidence="11 12">
    <name type="scientific">Rubus argutus</name>
    <name type="common">Southern blackberry</name>
    <dbReference type="NCBI Taxonomy" id="59490"/>
    <lineage>
        <taxon>Eukaryota</taxon>
        <taxon>Viridiplantae</taxon>
        <taxon>Streptophyta</taxon>
        <taxon>Embryophyta</taxon>
        <taxon>Tracheophyta</taxon>
        <taxon>Spermatophyta</taxon>
        <taxon>Magnoliopsida</taxon>
        <taxon>eudicotyledons</taxon>
        <taxon>Gunneridae</taxon>
        <taxon>Pentapetalae</taxon>
        <taxon>rosids</taxon>
        <taxon>fabids</taxon>
        <taxon>Rosales</taxon>
        <taxon>Rosaceae</taxon>
        <taxon>Rosoideae</taxon>
        <taxon>Rosoideae incertae sedis</taxon>
        <taxon>Rubus</taxon>
    </lineage>
</organism>
<evidence type="ECO:0000256" key="5">
    <source>
        <dbReference type="ARBA" id="ARBA00023002"/>
    </source>
</evidence>
<dbReference type="FunFam" id="3.40.50.720:FF:000222">
    <property type="entry name" value="Glucose-6-phosphate 1-dehydrogenase"/>
    <property type="match status" value="1"/>
</dbReference>
<dbReference type="InterPro" id="IPR022675">
    <property type="entry name" value="G6P_DH_C"/>
</dbReference>
<evidence type="ECO:0000259" key="10">
    <source>
        <dbReference type="Pfam" id="PF02781"/>
    </source>
</evidence>
<evidence type="ECO:0000259" key="9">
    <source>
        <dbReference type="Pfam" id="PF00479"/>
    </source>
</evidence>
<feature type="domain" description="Glucose-6-phosphate dehydrogenase C-terminal" evidence="10">
    <location>
        <begin position="289"/>
        <end position="583"/>
    </location>
</feature>
<keyword evidence="12" id="KW-1185">Reference proteome</keyword>
<sequence>MAVHLSPCSSSSTSFTPSSFKNKTAQFSKFITLIREGHSPKWVSQIRPRIHPRNGFQLKSSNGHPLDAVSCHGDGMSLGLEHIEPRGKEDSFPISDSKNIDSKLSITVVGASGDLAKKKIFPALFALYYEDCLPEDFIVFGFARTKMTDEELRNMISRTLTCRIDKRENCEDKMDNFLKRCFYHAGLYNSEENFAELDIKLKEKEAGRKSNRLFYLSIPPNIFVDVVRCASLRASSESGWTRVIVEKPFGRDSESSAELTRCLKQYLAEEQIFRIDHYLGKELVENLSVLRFSNLVFEPVWSRNYIRNVQLIFSEDFGTEGRGGYFDKYGIIRDIMQNHLLQILALFAMETPVSLDAEDIRNEKVKVLRSMRPLLLEDVVVGQYKGHSKDSKSFPAYVDDPTVPKDSLTPTFAAAALFIDNARWDGVPFLMKAGKALHTKRTEIRVQFRHVPGNLYKRNFGTDLDKATNELVLRVQPDEAIYLKINNKVPGLGMRLDRSDLNLLYSARYPREIPDAYERLLLDAMEGERRLFIRSDELDAAWSLFTPLLKELEEKKIVPELYPYGSRGPVGPHYLAAKHNVRWGDLGDED</sequence>
<dbReference type="GO" id="GO:0050661">
    <property type="term" value="F:NADP binding"/>
    <property type="evidence" value="ECO:0007669"/>
    <property type="project" value="InterPro"/>
</dbReference>
<dbReference type="PANTHER" id="PTHR23429:SF13">
    <property type="entry name" value="GLUCOSE-6-PHOSPHATE 1-DEHYDROGENASE 1, CHLOROPLASTIC"/>
    <property type="match status" value="1"/>
</dbReference>
<dbReference type="SUPFAM" id="SSF51735">
    <property type="entry name" value="NAD(P)-binding Rossmann-fold domains"/>
    <property type="match status" value="1"/>
</dbReference>
<evidence type="ECO:0000256" key="3">
    <source>
        <dbReference type="ARBA" id="ARBA00022526"/>
    </source>
</evidence>
<dbReference type="EMBL" id="JBEDUW010000006">
    <property type="protein sequence ID" value="KAK9924347.1"/>
    <property type="molecule type" value="Genomic_DNA"/>
</dbReference>
<dbReference type="PANTHER" id="PTHR23429">
    <property type="entry name" value="GLUCOSE-6-PHOSPHATE 1-DEHYDROGENASE G6PD"/>
    <property type="match status" value="1"/>
</dbReference>
<feature type="domain" description="Glucose-6-phosphate dehydrogenase NAD-binding" evidence="9">
    <location>
        <begin position="108"/>
        <end position="286"/>
    </location>
</feature>
<keyword evidence="6 8" id="KW-0119">Carbohydrate metabolism</keyword>
<comment type="similarity">
    <text evidence="2 8">Belongs to the glucose-6-phosphate dehydrogenase family.</text>
</comment>
<dbReference type="Gene3D" id="3.30.360.10">
    <property type="entry name" value="Dihydrodipicolinate Reductase, domain 2"/>
    <property type="match status" value="1"/>
</dbReference>
<dbReference type="GO" id="GO:0006006">
    <property type="term" value="P:glucose metabolic process"/>
    <property type="evidence" value="ECO:0007669"/>
    <property type="project" value="UniProtKB-KW"/>
</dbReference>
<reference evidence="11 12" key="1">
    <citation type="journal article" date="2023" name="G3 (Bethesda)">
        <title>A chromosome-length genome assembly and annotation of blackberry (Rubus argutus, cv. 'Hillquist').</title>
        <authorList>
            <person name="Bruna T."/>
            <person name="Aryal R."/>
            <person name="Dudchenko O."/>
            <person name="Sargent D.J."/>
            <person name="Mead D."/>
            <person name="Buti M."/>
            <person name="Cavallini A."/>
            <person name="Hytonen T."/>
            <person name="Andres J."/>
            <person name="Pham M."/>
            <person name="Weisz D."/>
            <person name="Mascagni F."/>
            <person name="Usai G."/>
            <person name="Natali L."/>
            <person name="Bassil N."/>
            <person name="Fernandez G.E."/>
            <person name="Lomsadze A."/>
            <person name="Armour M."/>
            <person name="Olukolu B."/>
            <person name="Poorten T."/>
            <person name="Britton C."/>
            <person name="Davik J."/>
            <person name="Ashrafi H."/>
            <person name="Aiden E.L."/>
            <person name="Borodovsky M."/>
            <person name="Worthington M."/>
        </authorList>
    </citation>
    <scope>NUCLEOTIDE SEQUENCE [LARGE SCALE GENOMIC DNA]</scope>
    <source>
        <strain evidence="11">PI 553951</strain>
    </source>
</reference>
<dbReference type="Proteomes" id="UP001457282">
    <property type="component" value="Unassembled WGS sequence"/>
</dbReference>
<dbReference type="PROSITE" id="PS00069">
    <property type="entry name" value="G6P_DEHYDROGENASE"/>
    <property type="match status" value="1"/>
</dbReference>
<keyword evidence="3 8" id="KW-0313">Glucose metabolism</keyword>
<evidence type="ECO:0000256" key="2">
    <source>
        <dbReference type="ARBA" id="ARBA00009975"/>
    </source>
</evidence>